<reference evidence="2" key="1">
    <citation type="submission" date="2014-09" db="EMBL/GenBank/DDBJ databases">
        <authorList>
            <person name="Magalhaes I.L.F."/>
            <person name="Oliveira U."/>
            <person name="Santos F.R."/>
            <person name="Vidigal T.H.D.A."/>
            <person name="Brescovit A.D."/>
            <person name="Santos A.J."/>
        </authorList>
    </citation>
    <scope>NUCLEOTIDE SEQUENCE</scope>
    <source>
        <tissue evidence="2">Shoot tissue taken approximately 20 cm above the soil surface</tissue>
    </source>
</reference>
<name>A0A0A9DRV4_ARUDO</name>
<keyword evidence="1" id="KW-0812">Transmembrane</keyword>
<dbReference type="AlphaFoldDB" id="A0A0A9DRV4"/>
<dbReference type="EMBL" id="GBRH01206591">
    <property type="protein sequence ID" value="JAD91304.1"/>
    <property type="molecule type" value="Transcribed_RNA"/>
</dbReference>
<reference evidence="2" key="2">
    <citation type="journal article" date="2015" name="Data Brief">
        <title>Shoot transcriptome of the giant reed, Arundo donax.</title>
        <authorList>
            <person name="Barrero R.A."/>
            <person name="Guerrero F.D."/>
            <person name="Moolhuijzen P."/>
            <person name="Goolsby J.A."/>
            <person name="Tidwell J."/>
            <person name="Bellgard S.E."/>
            <person name="Bellgard M.I."/>
        </authorList>
    </citation>
    <scope>NUCLEOTIDE SEQUENCE</scope>
    <source>
        <tissue evidence="2">Shoot tissue taken approximately 20 cm above the soil surface</tissue>
    </source>
</reference>
<organism evidence="2">
    <name type="scientific">Arundo donax</name>
    <name type="common">Giant reed</name>
    <name type="synonym">Donax arundinaceus</name>
    <dbReference type="NCBI Taxonomy" id="35708"/>
    <lineage>
        <taxon>Eukaryota</taxon>
        <taxon>Viridiplantae</taxon>
        <taxon>Streptophyta</taxon>
        <taxon>Embryophyta</taxon>
        <taxon>Tracheophyta</taxon>
        <taxon>Spermatophyta</taxon>
        <taxon>Magnoliopsida</taxon>
        <taxon>Liliopsida</taxon>
        <taxon>Poales</taxon>
        <taxon>Poaceae</taxon>
        <taxon>PACMAD clade</taxon>
        <taxon>Arundinoideae</taxon>
        <taxon>Arundineae</taxon>
        <taxon>Arundo</taxon>
    </lineage>
</organism>
<keyword evidence="1" id="KW-0472">Membrane</keyword>
<feature type="transmembrane region" description="Helical" evidence="1">
    <location>
        <begin position="48"/>
        <end position="67"/>
    </location>
</feature>
<accession>A0A0A9DRV4</accession>
<protein>
    <submittedName>
        <fullName evidence="2">Uncharacterized protein</fullName>
    </submittedName>
</protein>
<sequence length="75" mass="8781">MESKLGDSFSLYFTTLKLVLVPLFRLHLMRPFKVAWMHFHAVKVKHVLVSLLPHLMIAMSTNLYHLLCKFVVLKT</sequence>
<evidence type="ECO:0000313" key="2">
    <source>
        <dbReference type="EMBL" id="JAD91304.1"/>
    </source>
</evidence>
<keyword evidence="1" id="KW-1133">Transmembrane helix</keyword>
<proteinExistence type="predicted"/>
<feature type="transmembrane region" description="Helical" evidence="1">
    <location>
        <begin position="9"/>
        <end position="28"/>
    </location>
</feature>
<evidence type="ECO:0000256" key="1">
    <source>
        <dbReference type="SAM" id="Phobius"/>
    </source>
</evidence>